<evidence type="ECO:0000256" key="1">
    <source>
        <dbReference type="ARBA" id="ARBA00022750"/>
    </source>
</evidence>
<gene>
    <name evidence="7" type="primary">LOC104224938</name>
</gene>
<dbReference type="SUPFAM" id="SSF56672">
    <property type="entry name" value="DNA/RNA polymerases"/>
    <property type="match status" value="1"/>
</dbReference>
<sequence length="638" mass="70407">MTSLKKQELDMSTYLGQVKAVMEEFETLMSVSASIEKQRQKMFLVLTLAGLPNDLDSVRDQILASPTVPTVDELFSRLLCLAAAPSHPVSSSQTLDSSVPVSQSVDNRASQTMENRRGGGRFGRSRPKCSYCHKLGHTRDVCYSLHGRPPKNAYVAQTEITGNRGFSLFEGEYNEFLQYRTSKQTSPQVASVAQTDTFVAGNSFACVSHSSTLEQWVVDSAASDHITGNKSILSNIAYSQSLPTVTLANESQTKAKGVGQANPLPSVTLDSVLYVSGCPFNLASVSRLTRALHCERKNRHIIETARTLLIESHVPLRFWGDVVFTTCYLVNRMPSSPIQNQIPYTVLFPQSPLYSVPPRVFGSTCFVHNSAPWKDKLAPRALKCVFLGYSRVQTGYRSSGPADSRHAPDPAPTADLSLPSTPIALRKSKSTVGYRWVYAIKAGPDGKVDRLKARLVAKGYTQIFGLDYNDTFSLVAKIASVRLFYPFAIDPSISWTLRIIVIQEFGMTQSEADHSVFYRHSASSLCIYMVVYVDDIVITGNDQDDILEATGMTSCRSVDTPMDPNSKPLPGQGEPLSDLARYKRLVGKLNYFTVTRPDISFTVRICDKSFAFVKMGGLSLSLHLRSFGRNCEEATVRN</sequence>
<dbReference type="eggNOG" id="KOG0017">
    <property type="taxonomic scope" value="Eukaryota"/>
</dbReference>
<evidence type="ECO:0000313" key="6">
    <source>
        <dbReference type="Proteomes" id="UP000189701"/>
    </source>
</evidence>
<keyword evidence="6" id="KW-1185">Reference proteome</keyword>
<dbReference type="AlphaFoldDB" id="A0A1U7WL41"/>
<evidence type="ECO:0000259" key="3">
    <source>
        <dbReference type="Pfam" id="PF07727"/>
    </source>
</evidence>
<dbReference type="GO" id="GO:0004190">
    <property type="term" value="F:aspartic-type endopeptidase activity"/>
    <property type="evidence" value="ECO:0007669"/>
    <property type="project" value="UniProtKB-KW"/>
</dbReference>
<evidence type="ECO:0000313" key="7">
    <source>
        <dbReference type="RefSeq" id="XP_009774970.1"/>
    </source>
</evidence>
<feature type="compositionally biased region" description="Polar residues" evidence="2">
    <location>
        <begin position="88"/>
        <end position="113"/>
    </location>
</feature>
<reference evidence="6" key="1">
    <citation type="journal article" date="2013" name="Genome Biol.">
        <title>Reference genomes and transcriptomes of Nicotiana sylvestris and Nicotiana tomentosiformis.</title>
        <authorList>
            <person name="Sierro N."/>
            <person name="Battey J.N."/>
            <person name="Ouadi S."/>
            <person name="Bovet L."/>
            <person name="Goepfert S."/>
            <person name="Bakaher N."/>
            <person name="Peitsch M.C."/>
            <person name="Ivanov N.V."/>
        </authorList>
    </citation>
    <scope>NUCLEOTIDE SEQUENCE [LARGE SCALE GENOMIC DNA]</scope>
</reference>
<organism evidence="6 7">
    <name type="scientific">Nicotiana sylvestris</name>
    <name type="common">Wood tobacco</name>
    <name type="synonym">South American tobacco</name>
    <dbReference type="NCBI Taxonomy" id="4096"/>
    <lineage>
        <taxon>Eukaryota</taxon>
        <taxon>Viridiplantae</taxon>
        <taxon>Streptophyta</taxon>
        <taxon>Embryophyta</taxon>
        <taxon>Tracheophyta</taxon>
        <taxon>Spermatophyta</taxon>
        <taxon>Magnoliopsida</taxon>
        <taxon>eudicotyledons</taxon>
        <taxon>Gunneridae</taxon>
        <taxon>Pentapetalae</taxon>
        <taxon>asterids</taxon>
        <taxon>lamiids</taxon>
        <taxon>Solanales</taxon>
        <taxon>Solanaceae</taxon>
        <taxon>Nicotianoideae</taxon>
        <taxon>Nicotianeae</taxon>
        <taxon>Nicotiana</taxon>
    </lineage>
</organism>
<feature type="region of interest" description="Disordered" evidence="2">
    <location>
        <begin position="397"/>
        <end position="416"/>
    </location>
</feature>
<feature type="domain" description="Retroviral polymerase SH3-like" evidence="5">
    <location>
        <begin position="363"/>
        <end position="397"/>
    </location>
</feature>
<name>A0A1U7WL41_NICSY</name>
<keyword evidence="1" id="KW-0378">Hydrolase</keyword>
<dbReference type="Pfam" id="PF07727">
    <property type="entry name" value="RVT_2"/>
    <property type="match status" value="1"/>
</dbReference>
<dbReference type="InterPro" id="IPR043502">
    <property type="entry name" value="DNA/RNA_pol_sf"/>
</dbReference>
<evidence type="ECO:0000259" key="5">
    <source>
        <dbReference type="Pfam" id="PF25597"/>
    </source>
</evidence>
<evidence type="ECO:0000259" key="4">
    <source>
        <dbReference type="Pfam" id="PF22936"/>
    </source>
</evidence>
<keyword evidence="1" id="KW-0064">Aspartyl protease</keyword>
<proteinExistence type="predicted"/>
<accession>A0A1U7WL41</accession>
<dbReference type="Pfam" id="PF22936">
    <property type="entry name" value="Pol_BBD"/>
    <property type="match status" value="1"/>
</dbReference>
<dbReference type="Pfam" id="PF25597">
    <property type="entry name" value="SH3_retrovirus"/>
    <property type="match status" value="1"/>
</dbReference>
<dbReference type="PANTHER" id="PTHR34222">
    <property type="entry name" value="GAG_PRE-INTEGRS DOMAIN-CONTAINING PROTEIN"/>
    <property type="match status" value="1"/>
</dbReference>
<protein>
    <submittedName>
        <fullName evidence="7">Uncharacterized protein LOC104224938</fullName>
    </submittedName>
</protein>
<reference evidence="7" key="2">
    <citation type="submission" date="2025-08" db="UniProtKB">
        <authorList>
            <consortium name="RefSeq"/>
        </authorList>
    </citation>
    <scope>IDENTIFICATION</scope>
    <source>
        <tissue evidence="7">Leaf</tissue>
    </source>
</reference>
<dbReference type="InterPro" id="IPR012337">
    <property type="entry name" value="RNaseH-like_sf"/>
</dbReference>
<dbReference type="InterPro" id="IPR057670">
    <property type="entry name" value="SH3_retrovirus"/>
</dbReference>
<dbReference type="InterPro" id="IPR013103">
    <property type="entry name" value="RVT_2"/>
</dbReference>
<evidence type="ECO:0000256" key="2">
    <source>
        <dbReference type="SAM" id="MobiDB-lite"/>
    </source>
</evidence>
<feature type="domain" description="Retrovirus-related Pol polyprotein from transposon TNT 1-94-like beta-barrel" evidence="4">
    <location>
        <begin position="216"/>
        <end position="290"/>
    </location>
</feature>
<dbReference type="Proteomes" id="UP000189701">
    <property type="component" value="Unplaced"/>
</dbReference>
<dbReference type="PANTHER" id="PTHR34222:SF95">
    <property type="entry name" value="RRNA 2'-O-METHYLTRANSFERASE FIBRILLARIN-LIKE ISOFORM X1"/>
    <property type="match status" value="1"/>
</dbReference>
<dbReference type="InterPro" id="IPR054722">
    <property type="entry name" value="PolX-like_BBD"/>
</dbReference>
<dbReference type="RefSeq" id="XP_009774970.1">
    <property type="nucleotide sequence ID" value="XM_009776668.1"/>
</dbReference>
<feature type="region of interest" description="Disordered" evidence="2">
    <location>
        <begin position="88"/>
        <end position="124"/>
    </location>
</feature>
<feature type="domain" description="Reverse transcriptase Ty1/copia-type" evidence="3">
    <location>
        <begin position="425"/>
        <end position="490"/>
    </location>
</feature>
<keyword evidence="1" id="KW-0645">Protease</keyword>
<dbReference type="SUPFAM" id="SSF53098">
    <property type="entry name" value="Ribonuclease H-like"/>
    <property type="match status" value="1"/>
</dbReference>
<dbReference type="OrthoDB" id="1932912at2759"/>